<keyword evidence="1" id="KW-0378">Hydrolase</keyword>
<dbReference type="GO" id="GO:0016787">
    <property type="term" value="F:hydrolase activity"/>
    <property type="evidence" value="ECO:0007669"/>
    <property type="project" value="UniProtKB-KW"/>
</dbReference>
<gene>
    <name evidence="1" type="ORF">TPC1_15952</name>
</gene>
<name>A0A146K9U5_9EUKA</name>
<organism evidence="1">
    <name type="scientific">Trepomonas sp. PC1</name>
    <dbReference type="NCBI Taxonomy" id="1076344"/>
    <lineage>
        <taxon>Eukaryota</taxon>
        <taxon>Metamonada</taxon>
        <taxon>Diplomonadida</taxon>
        <taxon>Hexamitidae</taxon>
        <taxon>Hexamitinae</taxon>
        <taxon>Trepomonas</taxon>
    </lineage>
</organism>
<proteinExistence type="predicted"/>
<evidence type="ECO:0000313" key="1">
    <source>
        <dbReference type="EMBL" id="JAP92189.1"/>
    </source>
</evidence>
<protein>
    <submittedName>
        <fullName evidence="1">HAD family hydrolase</fullName>
    </submittedName>
</protein>
<feature type="non-terminal residue" evidence="1">
    <location>
        <position position="1"/>
    </location>
</feature>
<feature type="non-terminal residue" evidence="1">
    <location>
        <position position="374"/>
    </location>
</feature>
<sequence>KELDFEMQILQINYDFLIFLNQLSSKTINFVHDTIFPHDFLHQLLKKHNLGQISFLENHKFQKCLLISSNQWQNLQYDVESIKYQTNIDKLKQNQMYFGLQTLNRIYSKEGDISISVLLGIQALLEQKSNFWYNLGQEIGGPVIFSFVEFVHQQMQIDKFQEVVFVARDGYSMHQVFQLFYKEKAHYMYCPRIFKKIDSELFKNYLKSINPQQFVLVDSVTLHYTAQKIFQYAANKEIKSYYWTVQKHNSNFSYTQFSQSQTNNWAFMEFLMSSPELPISTLSENFEPIYKYDADQKEYDKIEFYNHVHDGIMEYCRKVQQIFGEYLPTMSGKVIAAFVNNYIYDDNKAEHMHELSKLYSAGDDDHNQHQRVFK</sequence>
<reference evidence="1" key="1">
    <citation type="submission" date="2015-07" db="EMBL/GenBank/DDBJ databases">
        <title>Adaptation to a free-living lifestyle via gene acquisitions in the diplomonad Trepomonas sp. PC1.</title>
        <authorList>
            <person name="Xu F."/>
            <person name="Jerlstrom-Hultqvist J."/>
            <person name="Kolisko M."/>
            <person name="Simpson A.G.B."/>
            <person name="Roger A.J."/>
            <person name="Svard S.G."/>
            <person name="Andersson J.O."/>
        </authorList>
    </citation>
    <scope>NUCLEOTIDE SEQUENCE</scope>
    <source>
        <strain evidence="1">PC1</strain>
    </source>
</reference>
<accession>A0A146K9U5</accession>
<dbReference type="AlphaFoldDB" id="A0A146K9U5"/>
<dbReference type="EMBL" id="GDID01004417">
    <property type="protein sequence ID" value="JAP92189.1"/>
    <property type="molecule type" value="Transcribed_RNA"/>
</dbReference>